<gene>
    <name evidence="2" type="ORF">CHLRE_22g753547v5</name>
</gene>
<proteinExistence type="predicted"/>
<feature type="region of interest" description="Disordered" evidence="1">
    <location>
        <begin position="370"/>
        <end position="414"/>
    </location>
</feature>
<sequence>MPAEAEEGLFAGARFLNSDNGEATNQHYKPLSDGLGAMLLCVGGCPTRLLRASGPNAKAEHTWNIHLSAAGPTAPGRGRGREAAAGRSPDLQALSGSLGRELKQRGAIDVQVTVGTPKEEAGGHSVTITAYGRDRTLAAAVLQLVGSRPASLFHQDNPLHGAVLNFRALHGNTITDGDTQVLVVMREVEGAEADYQTVNMLKRAGEATVRKLLSSAQTLGDLRRRLLNYHGSILWSILSCSVRAYGKSAAEQQNLRQGHCPAPLFKYVVALNFNTGHQAKVLQLARHIMLGVRSETTVLMSALPFPPPAAELRAEDTHIVLLRNETFAAAVRPSELLQVLQALRTRAAEQDSACQAFAREILQKPELLLVSPSDDPDAGVQLQEEEDDCGFTPSNRSSSRTAPAPQAHPRSRIAPGLQEAHTRAKQADGGCTGRRALVLNSSRDEFITLLGPEAASPSSVITGAHWCSRRTGQLCPVSLHLARYGQGGITFKAPDDSADLALVCASPYDTASICAAAWTDSCFNPAEYASNQPSGLYLKGPNGTMTLTLAGIMHHSLGGRYVHTSYDSHGGGSSSSATTDHLLQKPTTTVVVARNLLAGEHYLTGAEQAYNLDTFSFAYQKQTGLMLYHPPTALALKPTRRMGSPGFQARHTGRPGRTLLTLPTAEDARGAADGAAGGAANGAAGGGAAAAGGVTTGIVPPVGTTQRSLSLALQQASAYSASCPHAAAPHAQLAWPASAFHTSLSSPYTAASQPSRQPGRS</sequence>
<feature type="region of interest" description="Disordered" evidence="1">
    <location>
        <begin position="68"/>
        <end position="90"/>
    </location>
</feature>
<dbReference type="EMBL" id="KZ454949">
    <property type="protein sequence ID" value="PNW69728.1"/>
    <property type="molecule type" value="Genomic_DNA"/>
</dbReference>
<organism evidence="2 3">
    <name type="scientific">Chlamydomonas reinhardtii</name>
    <name type="common">Chlamydomonas smithii</name>
    <dbReference type="NCBI Taxonomy" id="3055"/>
    <lineage>
        <taxon>Eukaryota</taxon>
        <taxon>Viridiplantae</taxon>
        <taxon>Chlorophyta</taxon>
        <taxon>core chlorophytes</taxon>
        <taxon>Chlorophyceae</taxon>
        <taxon>CS clade</taxon>
        <taxon>Chlamydomonadales</taxon>
        <taxon>Chlamydomonadaceae</taxon>
        <taxon>Chlamydomonas</taxon>
    </lineage>
</organism>
<dbReference type="GeneID" id="5716768"/>
<evidence type="ECO:0000256" key="1">
    <source>
        <dbReference type="SAM" id="MobiDB-lite"/>
    </source>
</evidence>
<evidence type="ECO:0000313" key="3">
    <source>
        <dbReference type="Proteomes" id="UP000006906"/>
    </source>
</evidence>
<dbReference type="InParanoid" id="A0A2K3CN80"/>
<name>A0A2K3CN80_CHLRE</name>
<protein>
    <submittedName>
        <fullName evidence="2">Uncharacterized protein</fullName>
    </submittedName>
</protein>
<dbReference type="PaxDb" id="3055-EDO96175"/>
<feature type="compositionally biased region" description="Polar residues" evidence="1">
    <location>
        <begin position="392"/>
        <end position="401"/>
    </location>
</feature>
<dbReference type="KEGG" id="cre:CHLRE_22g753547v5"/>
<dbReference type="OrthoDB" id="536145at2759"/>
<keyword evidence="3" id="KW-1185">Reference proteome</keyword>
<dbReference type="AlphaFoldDB" id="A0A2K3CN80"/>
<dbReference type="Proteomes" id="UP000006906">
    <property type="component" value="Unassembled WGS sequence"/>
</dbReference>
<evidence type="ECO:0000313" key="2">
    <source>
        <dbReference type="EMBL" id="PNW69728.1"/>
    </source>
</evidence>
<dbReference type="Gramene" id="PNW69728">
    <property type="protein sequence ID" value="PNW69728"/>
    <property type="gene ID" value="CHLRE_22g753547v5"/>
</dbReference>
<reference evidence="2 3" key="1">
    <citation type="journal article" date="2007" name="Science">
        <title>The Chlamydomonas genome reveals the evolution of key animal and plant functions.</title>
        <authorList>
            <person name="Merchant S.S."/>
            <person name="Prochnik S.E."/>
            <person name="Vallon O."/>
            <person name="Harris E.H."/>
            <person name="Karpowicz S.J."/>
            <person name="Witman G.B."/>
            <person name="Terry A."/>
            <person name="Salamov A."/>
            <person name="Fritz-Laylin L.K."/>
            <person name="Marechal-Drouard L."/>
            <person name="Marshall W.F."/>
            <person name="Qu L.H."/>
            <person name="Nelson D.R."/>
            <person name="Sanderfoot A.A."/>
            <person name="Spalding M.H."/>
            <person name="Kapitonov V.V."/>
            <person name="Ren Q."/>
            <person name="Ferris P."/>
            <person name="Lindquist E."/>
            <person name="Shapiro H."/>
            <person name="Lucas S.M."/>
            <person name="Grimwood J."/>
            <person name="Schmutz J."/>
            <person name="Cardol P."/>
            <person name="Cerutti H."/>
            <person name="Chanfreau G."/>
            <person name="Chen C.L."/>
            <person name="Cognat V."/>
            <person name="Croft M.T."/>
            <person name="Dent R."/>
            <person name="Dutcher S."/>
            <person name="Fernandez E."/>
            <person name="Fukuzawa H."/>
            <person name="Gonzalez-Ballester D."/>
            <person name="Gonzalez-Halphen D."/>
            <person name="Hallmann A."/>
            <person name="Hanikenne M."/>
            <person name="Hippler M."/>
            <person name="Inwood W."/>
            <person name="Jabbari K."/>
            <person name="Kalanon M."/>
            <person name="Kuras R."/>
            <person name="Lefebvre P.A."/>
            <person name="Lemaire S.D."/>
            <person name="Lobanov A.V."/>
            <person name="Lohr M."/>
            <person name="Manuell A."/>
            <person name="Meier I."/>
            <person name="Mets L."/>
            <person name="Mittag M."/>
            <person name="Mittelmeier T."/>
            <person name="Moroney J.V."/>
            <person name="Moseley J."/>
            <person name="Napoli C."/>
            <person name="Nedelcu A.M."/>
            <person name="Niyogi K."/>
            <person name="Novoselov S.V."/>
            <person name="Paulsen I.T."/>
            <person name="Pazour G."/>
            <person name="Purton S."/>
            <person name="Ral J.P."/>
            <person name="Riano-Pachon D.M."/>
            <person name="Riekhof W."/>
            <person name="Rymarquis L."/>
            <person name="Schroda M."/>
            <person name="Stern D."/>
            <person name="Umen J."/>
            <person name="Willows R."/>
            <person name="Wilson N."/>
            <person name="Zimmer S.L."/>
            <person name="Allmer J."/>
            <person name="Balk J."/>
            <person name="Bisova K."/>
            <person name="Chen C.J."/>
            <person name="Elias M."/>
            <person name="Gendler K."/>
            <person name="Hauser C."/>
            <person name="Lamb M.R."/>
            <person name="Ledford H."/>
            <person name="Long J.C."/>
            <person name="Minagawa J."/>
            <person name="Page M.D."/>
            <person name="Pan J."/>
            <person name="Pootakham W."/>
            <person name="Roje S."/>
            <person name="Rose A."/>
            <person name="Stahlberg E."/>
            <person name="Terauchi A.M."/>
            <person name="Yang P."/>
            <person name="Ball S."/>
            <person name="Bowler C."/>
            <person name="Dieckmann C.L."/>
            <person name="Gladyshev V.N."/>
            <person name="Green P."/>
            <person name="Jorgensen R."/>
            <person name="Mayfield S."/>
            <person name="Mueller-Roeber B."/>
            <person name="Rajamani S."/>
            <person name="Sayre R.T."/>
            <person name="Brokstein P."/>
            <person name="Dubchak I."/>
            <person name="Goodstein D."/>
            <person name="Hornick L."/>
            <person name="Huang Y.W."/>
            <person name="Jhaveri J."/>
            <person name="Luo Y."/>
            <person name="Martinez D."/>
            <person name="Ngau W.C."/>
            <person name="Otillar B."/>
            <person name="Poliakov A."/>
            <person name="Porter A."/>
            <person name="Szajkowski L."/>
            <person name="Werner G."/>
            <person name="Zhou K."/>
            <person name="Grigoriev I.V."/>
            <person name="Rokhsar D.S."/>
            <person name="Grossman A.R."/>
        </authorList>
    </citation>
    <scope>NUCLEOTIDE SEQUENCE [LARGE SCALE GENOMIC DNA]</scope>
    <source>
        <strain evidence="3">CC-503</strain>
    </source>
</reference>
<feature type="region of interest" description="Disordered" evidence="1">
    <location>
        <begin position="638"/>
        <end position="657"/>
    </location>
</feature>
<accession>A0A2K3CN80</accession>
<dbReference type="RefSeq" id="XP_001691178.2">
    <property type="nucleotide sequence ID" value="XM_001691126.2"/>
</dbReference>